<dbReference type="GO" id="GO:0003700">
    <property type="term" value="F:DNA-binding transcription factor activity"/>
    <property type="evidence" value="ECO:0007669"/>
    <property type="project" value="InterPro"/>
</dbReference>
<evidence type="ECO:0000313" key="5">
    <source>
        <dbReference type="EMBL" id="PHN07896.1"/>
    </source>
</evidence>
<dbReference type="EMBL" id="PDUD01000004">
    <property type="protein sequence ID" value="PHN07896.1"/>
    <property type="molecule type" value="Genomic_DNA"/>
</dbReference>
<proteinExistence type="predicted"/>
<dbReference type="AlphaFoldDB" id="A0A2D0NHP0"/>
<dbReference type="Gene3D" id="1.10.10.10">
    <property type="entry name" value="Winged helix-like DNA-binding domain superfamily/Winged helix DNA-binding domain"/>
    <property type="match status" value="1"/>
</dbReference>
<reference evidence="5 6" key="1">
    <citation type="submission" date="2017-10" db="EMBL/GenBank/DDBJ databases">
        <title>The draft genome sequence of Lewinella nigricans NBRC 102662.</title>
        <authorList>
            <person name="Wang K."/>
        </authorList>
    </citation>
    <scope>NUCLEOTIDE SEQUENCE [LARGE SCALE GENOMIC DNA]</scope>
    <source>
        <strain evidence="5 6">NBRC 102662</strain>
    </source>
</reference>
<dbReference type="PANTHER" id="PTHR42756:SF1">
    <property type="entry name" value="TRANSCRIPTIONAL REPRESSOR OF EMRAB OPERON"/>
    <property type="match status" value="1"/>
</dbReference>
<dbReference type="RefSeq" id="WP_099148685.1">
    <property type="nucleotide sequence ID" value="NZ_PDUD01000004.1"/>
</dbReference>
<dbReference type="InterPro" id="IPR000835">
    <property type="entry name" value="HTH_MarR-typ"/>
</dbReference>
<organism evidence="5 6">
    <name type="scientific">Flavilitoribacter nigricans (strain ATCC 23147 / DSM 23189 / NBRC 102662 / NCIMB 1420 / SS-2)</name>
    <name type="common">Lewinella nigricans</name>
    <dbReference type="NCBI Taxonomy" id="1122177"/>
    <lineage>
        <taxon>Bacteria</taxon>
        <taxon>Pseudomonadati</taxon>
        <taxon>Bacteroidota</taxon>
        <taxon>Saprospiria</taxon>
        <taxon>Saprospirales</taxon>
        <taxon>Lewinellaceae</taxon>
        <taxon>Flavilitoribacter</taxon>
    </lineage>
</organism>
<dbReference type="PANTHER" id="PTHR42756">
    <property type="entry name" value="TRANSCRIPTIONAL REGULATOR, MARR"/>
    <property type="match status" value="1"/>
</dbReference>
<keyword evidence="6" id="KW-1185">Reference proteome</keyword>
<evidence type="ECO:0000313" key="6">
    <source>
        <dbReference type="Proteomes" id="UP000223913"/>
    </source>
</evidence>
<dbReference type="PROSITE" id="PS50995">
    <property type="entry name" value="HTH_MARR_2"/>
    <property type="match status" value="1"/>
</dbReference>
<keyword evidence="3" id="KW-0804">Transcription</keyword>
<dbReference type="GO" id="GO:0003677">
    <property type="term" value="F:DNA binding"/>
    <property type="evidence" value="ECO:0007669"/>
    <property type="project" value="UniProtKB-KW"/>
</dbReference>
<comment type="caution">
    <text evidence="5">The sequence shown here is derived from an EMBL/GenBank/DDBJ whole genome shotgun (WGS) entry which is preliminary data.</text>
</comment>
<feature type="domain" description="HTH marR-type" evidence="4">
    <location>
        <begin position="1"/>
        <end position="149"/>
    </location>
</feature>
<dbReference type="InterPro" id="IPR036390">
    <property type="entry name" value="WH_DNA-bd_sf"/>
</dbReference>
<sequence length="154" mass="17829">MANQVDFRFKKPEDSPGFMLWQINMLWQRQMKRALDTIDLTHTQFVLLAAIGWLEKTQEQVTQTEIADHSKTDRMMVSKVLRTLQGKGYISRREHPTDTRAKCIALTGPGTDALQQALRIVHEVDDHFFSPLEADKDRFLAGMQRIMQDKANDQ</sequence>
<dbReference type="SMART" id="SM00347">
    <property type="entry name" value="HTH_MARR"/>
    <property type="match status" value="1"/>
</dbReference>
<evidence type="ECO:0000256" key="3">
    <source>
        <dbReference type="ARBA" id="ARBA00023163"/>
    </source>
</evidence>
<name>A0A2D0NHP0_FLAN2</name>
<evidence type="ECO:0000259" key="4">
    <source>
        <dbReference type="PROSITE" id="PS50995"/>
    </source>
</evidence>
<dbReference type="Proteomes" id="UP000223913">
    <property type="component" value="Unassembled WGS sequence"/>
</dbReference>
<accession>A0A2D0NHP0</accession>
<dbReference type="InterPro" id="IPR036388">
    <property type="entry name" value="WH-like_DNA-bd_sf"/>
</dbReference>
<protein>
    <submittedName>
        <fullName evidence="5">MarR family transcriptional regulator</fullName>
    </submittedName>
</protein>
<evidence type="ECO:0000256" key="1">
    <source>
        <dbReference type="ARBA" id="ARBA00023015"/>
    </source>
</evidence>
<evidence type="ECO:0000256" key="2">
    <source>
        <dbReference type="ARBA" id="ARBA00023125"/>
    </source>
</evidence>
<dbReference type="OrthoDB" id="9806864at2"/>
<dbReference type="SUPFAM" id="SSF46785">
    <property type="entry name" value="Winged helix' DNA-binding domain"/>
    <property type="match status" value="1"/>
</dbReference>
<keyword evidence="1" id="KW-0805">Transcription regulation</keyword>
<dbReference type="Pfam" id="PF01047">
    <property type="entry name" value="MarR"/>
    <property type="match status" value="1"/>
</dbReference>
<gene>
    <name evidence="5" type="ORF">CRP01_03850</name>
</gene>
<keyword evidence="2" id="KW-0238">DNA-binding</keyword>